<dbReference type="Proteomes" id="UP000026961">
    <property type="component" value="Chromosome 10"/>
</dbReference>
<dbReference type="Gramene" id="OGLUM10G05930.1">
    <property type="protein sequence ID" value="OGLUM10G05930.1"/>
    <property type="gene ID" value="OGLUM10G05930"/>
</dbReference>
<sequence length="118" mass="11958">MGSHLATSVLLFVLFLSCMSITHAHTVAAPPPPGVAGNLTAAIVHLHEELQALDPLGCDDTCQGCLVRSGSGVWTSTTGTSSASLSASSSTLSPTGASGTSDKNGLDADYNNVRVWTS</sequence>
<feature type="signal peptide" evidence="2">
    <location>
        <begin position="1"/>
        <end position="24"/>
    </location>
</feature>
<feature type="chain" id="PRO_5002354469" evidence="2">
    <location>
        <begin position="25"/>
        <end position="118"/>
    </location>
</feature>
<dbReference type="AlphaFoldDB" id="A0A0E0B929"/>
<organism evidence="3">
    <name type="scientific">Oryza glumipatula</name>
    <dbReference type="NCBI Taxonomy" id="40148"/>
    <lineage>
        <taxon>Eukaryota</taxon>
        <taxon>Viridiplantae</taxon>
        <taxon>Streptophyta</taxon>
        <taxon>Embryophyta</taxon>
        <taxon>Tracheophyta</taxon>
        <taxon>Spermatophyta</taxon>
        <taxon>Magnoliopsida</taxon>
        <taxon>Liliopsida</taxon>
        <taxon>Poales</taxon>
        <taxon>Poaceae</taxon>
        <taxon>BOP clade</taxon>
        <taxon>Oryzoideae</taxon>
        <taxon>Oryzeae</taxon>
        <taxon>Oryzinae</taxon>
        <taxon>Oryza</taxon>
    </lineage>
</organism>
<accession>A0A0E0B929</accession>
<dbReference type="EnsemblPlants" id="OGLUM10G05930.1">
    <property type="protein sequence ID" value="OGLUM10G05930.1"/>
    <property type="gene ID" value="OGLUM10G05930"/>
</dbReference>
<reference evidence="3" key="2">
    <citation type="submission" date="2018-05" db="EMBL/GenBank/DDBJ databases">
        <title>OgluRS3 (Oryza glumaepatula Reference Sequence Version 3).</title>
        <authorList>
            <person name="Zhang J."/>
            <person name="Kudrna D."/>
            <person name="Lee S."/>
            <person name="Talag J."/>
            <person name="Welchert J."/>
            <person name="Wing R.A."/>
        </authorList>
    </citation>
    <scope>NUCLEOTIDE SEQUENCE [LARGE SCALE GENOMIC DNA]</scope>
</reference>
<feature type="region of interest" description="Disordered" evidence="1">
    <location>
        <begin position="72"/>
        <end position="105"/>
    </location>
</feature>
<reference evidence="3" key="1">
    <citation type="submission" date="2015-04" db="UniProtKB">
        <authorList>
            <consortium name="EnsemblPlants"/>
        </authorList>
    </citation>
    <scope>IDENTIFICATION</scope>
</reference>
<protein>
    <submittedName>
        <fullName evidence="3">Uncharacterized protein</fullName>
    </submittedName>
</protein>
<keyword evidence="2" id="KW-0732">Signal</keyword>
<evidence type="ECO:0000256" key="2">
    <source>
        <dbReference type="SAM" id="SignalP"/>
    </source>
</evidence>
<name>A0A0E0B929_9ORYZ</name>
<keyword evidence="4" id="KW-1185">Reference proteome</keyword>
<evidence type="ECO:0000256" key="1">
    <source>
        <dbReference type="SAM" id="MobiDB-lite"/>
    </source>
</evidence>
<proteinExistence type="predicted"/>
<evidence type="ECO:0000313" key="3">
    <source>
        <dbReference type="EnsemblPlants" id="OGLUM10G05930.1"/>
    </source>
</evidence>
<feature type="compositionally biased region" description="Low complexity" evidence="1">
    <location>
        <begin position="72"/>
        <end position="101"/>
    </location>
</feature>
<evidence type="ECO:0000313" key="4">
    <source>
        <dbReference type="Proteomes" id="UP000026961"/>
    </source>
</evidence>
<dbReference type="HOGENOM" id="CLU_2076744_0_0_1"/>